<evidence type="ECO:0000256" key="2">
    <source>
        <dbReference type="ARBA" id="ARBA00001946"/>
    </source>
</evidence>
<comment type="cofactor">
    <cofactor evidence="2 8">
        <name>Mg(2+)</name>
        <dbReference type="ChEBI" id="CHEBI:18420"/>
    </cofactor>
</comment>
<dbReference type="Gene3D" id="3.40.190.80">
    <property type="match status" value="1"/>
</dbReference>
<dbReference type="FunFam" id="3.30.540.10:FF:000003">
    <property type="entry name" value="Inositol-1-monophosphatase"/>
    <property type="match status" value="1"/>
</dbReference>
<dbReference type="InterPro" id="IPR020583">
    <property type="entry name" value="Inositol_monoP_metal-BS"/>
</dbReference>
<dbReference type="GO" id="GO:0008934">
    <property type="term" value="F:inositol monophosphate 1-phosphatase activity"/>
    <property type="evidence" value="ECO:0007669"/>
    <property type="project" value="TreeGrafter"/>
</dbReference>
<dbReference type="EC" id="3.1.3.25" evidence="4"/>
<feature type="binding site" evidence="8">
    <location>
        <position position="100"/>
    </location>
    <ligand>
        <name>Mg(2+)</name>
        <dbReference type="ChEBI" id="CHEBI:18420"/>
        <label>1</label>
        <note>catalytic</note>
    </ligand>
</feature>
<comment type="caution">
    <text evidence="9">The sequence shown here is derived from an EMBL/GenBank/DDBJ whole genome shotgun (WGS) entry which is preliminary data.</text>
</comment>
<evidence type="ECO:0000313" key="9">
    <source>
        <dbReference type="EMBL" id="CAG4895122.1"/>
    </source>
</evidence>
<organism evidence="9 10">
    <name type="scientific">Paraburkholderia saeva</name>
    <dbReference type="NCBI Taxonomy" id="2777537"/>
    <lineage>
        <taxon>Bacteria</taxon>
        <taxon>Pseudomonadati</taxon>
        <taxon>Pseudomonadota</taxon>
        <taxon>Betaproteobacteria</taxon>
        <taxon>Burkholderiales</taxon>
        <taxon>Burkholderiaceae</taxon>
        <taxon>Paraburkholderia</taxon>
    </lineage>
</organism>
<evidence type="ECO:0000256" key="5">
    <source>
        <dbReference type="ARBA" id="ARBA00022723"/>
    </source>
</evidence>
<dbReference type="InterPro" id="IPR000760">
    <property type="entry name" value="Inositol_monophosphatase-like"/>
</dbReference>
<reference evidence="9" key="1">
    <citation type="submission" date="2021-04" db="EMBL/GenBank/DDBJ databases">
        <authorList>
            <person name="Vanwijnsberghe S."/>
        </authorList>
    </citation>
    <scope>NUCLEOTIDE SEQUENCE</scope>
    <source>
        <strain evidence="9">LMG 31841</strain>
    </source>
</reference>
<evidence type="ECO:0000256" key="4">
    <source>
        <dbReference type="ARBA" id="ARBA00013106"/>
    </source>
</evidence>
<sequence length="292" mass="31741">MTVIQSPMQVAIDLESRYVLARTVAKEVGLRALQMFRNRAALEVEHKGLQDVVSVADREVEGMVRKYVNEAFPNDAFLGEESAGDIQEALQHERVIWVVDPIDGTSCFVNGMHAWCVSIGILIDGEPAIGVVYDPNSGELFHAARGRGTFVDETPVSASAASSVREGVLGVGFSHRVKPDAFIPFLDRLLAEGGMFIRNGSGALMIAYVAAGRLIGYYEPHINSWDCLAGIVLVREAGGAVNDFLSDQGLLRGNPIIVAGKRLYSRLVDIICPEPPADEENSLTEKKFRPDS</sequence>
<proteinExistence type="inferred from homology"/>
<dbReference type="Gene3D" id="3.30.540.10">
    <property type="entry name" value="Fructose-1,6-Bisphosphatase, subunit A, domain 1"/>
    <property type="match status" value="1"/>
</dbReference>
<evidence type="ECO:0000256" key="6">
    <source>
        <dbReference type="ARBA" id="ARBA00022801"/>
    </source>
</evidence>
<dbReference type="GO" id="GO:0007165">
    <property type="term" value="P:signal transduction"/>
    <property type="evidence" value="ECO:0007669"/>
    <property type="project" value="TreeGrafter"/>
</dbReference>
<evidence type="ECO:0000256" key="7">
    <source>
        <dbReference type="ARBA" id="ARBA00022842"/>
    </source>
</evidence>
<evidence type="ECO:0000313" key="10">
    <source>
        <dbReference type="Proteomes" id="UP000789704"/>
    </source>
</evidence>
<dbReference type="PANTHER" id="PTHR20854:SF4">
    <property type="entry name" value="INOSITOL-1-MONOPHOSPHATASE-RELATED"/>
    <property type="match status" value="1"/>
</dbReference>
<dbReference type="RefSeq" id="WP_228876121.1">
    <property type="nucleotide sequence ID" value="NZ_CAJQYX010000001.1"/>
</dbReference>
<comment type="catalytic activity">
    <reaction evidence="1">
        <text>a myo-inositol phosphate + H2O = myo-inositol + phosphate</text>
        <dbReference type="Rhea" id="RHEA:24056"/>
        <dbReference type="ChEBI" id="CHEBI:15377"/>
        <dbReference type="ChEBI" id="CHEBI:17268"/>
        <dbReference type="ChEBI" id="CHEBI:43474"/>
        <dbReference type="ChEBI" id="CHEBI:84139"/>
        <dbReference type="EC" id="3.1.3.25"/>
    </reaction>
</comment>
<feature type="binding site" evidence="8">
    <location>
        <position position="226"/>
    </location>
    <ligand>
        <name>Mg(2+)</name>
        <dbReference type="ChEBI" id="CHEBI:18420"/>
        <label>1</label>
        <note>catalytic</note>
    </ligand>
</feature>
<dbReference type="EMBL" id="CAJQZC010000003">
    <property type="protein sequence ID" value="CAG4895122.1"/>
    <property type="molecule type" value="Genomic_DNA"/>
</dbReference>
<protein>
    <recommendedName>
        <fullName evidence="4">inositol-phosphate phosphatase</fullName>
        <ecNumber evidence="4">3.1.3.25</ecNumber>
    </recommendedName>
</protein>
<dbReference type="PROSITE" id="PS00629">
    <property type="entry name" value="IMP_1"/>
    <property type="match status" value="1"/>
</dbReference>
<keyword evidence="6 9" id="KW-0378">Hydrolase</keyword>
<dbReference type="PRINTS" id="PR00377">
    <property type="entry name" value="IMPHPHTASES"/>
</dbReference>
<comment type="similarity">
    <text evidence="3">Belongs to the inositol monophosphatase superfamily.</text>
</comment>
<dbReference type="Proteomes" id="UP000789704">
    <property type="component" value="Unassembled WGS sequence"/>
</dbReference>
<dbReference type="Pfam" id="PF00459">
    <property type="entry name" value="Inositol_P"/>
    <property type="match status" value="1"/>
</dbReference>
<dbReference type="GO" id="GO:0046872">
    <property type="term" value="F:metal ion binding"/>
    <property type="evidence" value="ECO:0007669"/>
    <property type="project" value="UniProtKB-KW"/>
</dbReference>
<evidence type="ECO:0000256" key="8">
    <source>
        <dbReference type="PIRSR" id="PIRSR600760-2"/>
    </source>
</evidence>
<feature type="binding site" evidence="8">
    <location>
        <position position="103"/>
    </location>
    <ligand>
        <name>Mg(2+)</name>
        <dbReference type="ChEBI" id="CHEBI:18420"/>
        <label>1</label>
        <note>catalytic</note>
    </ligand>
</feature>
<feature type="binding site" evidence="8">
    <location>
        <position position="102"/>
    </location>
    <ligand>
        <name>Mg(2+)</name>
        <dbReference type="ChEBI" id="CHEBI:18420"/>
        <label>1</label>
        <note>catalytic</note>
    </ligand>
</feature>
<dbReference type="PANTHER" id="PTHR20854">
    <property type="entry name" value="INOSITOL MONOPHOSPHATASE"/>
    <property type="match status" value="1"/>
</dbReference>
<dbReference type="GO" id="GO:0006020">
    <property type="term" value="P:inositol metabolic process"/>
    <property type="evidence" value="ECO:0007669"/>
    <property type="project" value="TreeGrafter"/>
</dbReference>
<keyword evidence="10" id="KW-1185">Reference proteome</keyword>
<dbReference type="AlphaFoldDB" id="A0A9N8RUR4"/>
<name>A0A9N8RUR4_9BURK</name>
<evidence type="ECO:0000256" key="3">
    <source>
        <dbReference type="ARBA" id="ARBA00009759"/>
    </source>
</evidence>
<keyword evidence="5 8" id="KW-0479">Metal-binding</keyword>
<keyword evidence="7 8" id="KW-0460">Magnesium</keyword>
<gene>
    <name evidence="9" type="primary">suhB_1</name>
    <name evidence="9" type="ORF">LMG31841_02073</name>
</gene>
<dbReference type="SUPFAM" id="SSF56655">
    <property type="entry name" value="Carbohydrate phosphatase"/>
    <property type="match status" value="1"/>
</dbReference>
<accession>A0A9N8RUR4</accession>
<evidence type="ECO:0000256" key="1">
    <source>
        <dbReference type="ARBA" id="ARBA00001033"/>
    </source>
</evidence>
<feature type="binding site" evidence="8">
    <location>
        <position position="80"/>
    </location>
    <ligand>
        <name>Mg(2+)</name>
        <dbReference type="ChEBI" id="CHEBI:18420"/>
        <label>1</label>
        <note>catalytic</note>
    </ligand>
</feature>